<feature type="domain" description="Heterokaryon incompatibility" evidence="1">
    <location>
        <begin position="68"/>
        <end position="220"/>
    </location>
</feature>
<keyword evidence="3" id="KW-1185">Reference proteome</keyword>
<dbReference type="Pfam" id="PF06985">
    <property type="entry name" value="HET"/>
    <property type="match status" value="1"/>
</dbReference>
<dbReference type="InParanoid" id="A0A084QJH4"/>
<dbReference type="HOGENOM" id="CLU_002639_5_5_1"/>
<name>A0A084QJH4_STAC4</name>
<dbReference type="PANTHER" id="PTHR33112:SF16">
    <property type="entry name" value="HETEROKARYON INCOMPATIBILITY DOMAIN-CONTAINING PROTEIN"/>
    <property type="match status" value="1"/>
</dbReference>
<gene>
    <name evidence="2" type="ORF">S40285_09637</name>
</gene>
<organism evidence="2 3">
    <name type="scientific">Stachybotrys chlorohalonatus (strain IBT 40285)</name>
    <dbReference type="NCBI Taxonomy" id="1283841"/>
    <lineage>
        <taxon>Eukaryota</taxon>
        <taxon>Fungi</taxon>
        <taxon>Dikarya</taxon>
        <taxon>Ascomycota</taxon>
        <taxon>Pezizomycotina</taxon>
        <taxon>Sordariomycetes</taxon>
        <taxon>Hypocreomycetidae</taxon>
        <taxon>Hypocreales</taxon>
        <taxon>Stachybotryaceae</taxon>
        <taxon>Stachybotrys</taxon>
    </lineage>
</organism>
<dbReference type="STRING" id="1283841.A0A084QJH4"/>
<evidence type="ECO:0000313" key="2">
    <source>
        <dbReference type="EMBL" id="KFA64109.1"/>
    </source>
</evidence>
<proteinExistence type="predicted"/>
<evidence type="ECO:0000259" key="1">
    <source>
        <dbReference type="Pfam" id="PF06985"/>
    </source>
</evidence>
<protein>
    <recommendedName>
        <fullName evidence="1">Heterokaryon incompatibility domain-containing protein</fullName>
    </recommendedName>
</protein>
<dbReference type="AlphaFoldDB" id="A0A084QJH4"/>
<dbReference type="EMBL" id="KL660699">
    <property type="protein sequence ID" value="KFA64109.1"/>
    <property type="molecule type" value="Genomic_DNA"/>
</dbReference>
<dbReference type="InterPro" id="IPR010730">
    <property type="entry name" value="HET"/>
</dbReference>
<sequence>MATASGAPDLQSASYPCHKSIAEWIKTCEETHPECRAVVGEHPARLLDLGNLEIGNIKLVQSVRPEKYVALSHRWGSTTWCSTTTDNLQDRLLAIEWDGLAKTFQDAVTVTKQQGIRYLWIDSLCIIQDDVSDWKKESVKMAGIYRGAHFTLAASLSLSDDDGFLHPRWEREVYSSKHLDITFAGKTYTDIWTRVTHDLRQHSFYDVKEVLATRCWTMQERMLSSRLVSVTSAVTFDCASMAACECGHDLYPDPLYPPLPMLRGVDNKLAFLSLLKNEAQSIQKMYSTWKDIVTVYSGRHLTYESDRQVALSAIAKLLAEKYQAEYVAGLWRGDLVTGLCWRSDLDLPAIKSLGSDPLRPSWSWLAARRLVYMPDLTLNPSCLVRSVEVTNGNYDDSGPPQGYIKLTAPTGVVILYMEKQFQPNESENKSPSPSFELRAAHGRPVSGAETLELHLDAWLEPCRVVDTMGNKLTSARRATAVTVPEATFSSKVWALHLGWDEVNSQPSRLHYFVLIGALEGQGQYERIGCLRGKITDEVIHEWLGHNSHQEIVIF</sequence>
<dbReference type="OMA" id="CEETHPE"/>
<dbReference type="PANTHER" id="PTHR33112">
    <property type="entry name" value="DOMAIN PROTEIN, PUTATIVE-RELATED"/>
    <property type="match status" value="1"/>
</dbReference>
<evidence type="ECO:0000313" key="3">
    <source>
        <dbReference type="Proteomes" id="UP000028524"/>
    </source>
</evidence>
<dbReference type="Proteomes" id="UP000028524">
    <property type="component" value="Unassembled WGS sequence"/>
</dbReference>
<accession>A0A084QJH4</accession>
<dbReference type="OrthoDB" id="5362512at2759"/>
<reference evidence="2 3" key="1">
    <citation type="journal article" date="2014" name="BMC Genomics">
        <title>Comparative genome sequencing reveals chemotype-specific gene clusters in the toxigenic black mold Stachybotrys.</title>
        <authorList>
            <person name="Semeiks J."/>
            <person name="Borek D."/>
            <person name="Otwinowski Z."/>
            <person name="Grishin N.V."/>
        </authorList>
    </citation>
    <scope>NUCLEOTIDE SEQUENCE [LARGE SCALE GENOMIC DNA]</scope>
    <source>
        <strain evidence="2 3">IBT 40285</strain>
    </source>
</reference>